<name>A0A1M5W609_9BRAD</name>
<dbReference type="Proteomes" id="UP000189796">
    <property type="component" value="Chromosome I"/>
</dbReference>
<dbReference type="EMBL" id="LT670817">
    <property type="protein sequence ID" value="SHH82962.1"/>
    <property type="molecule type" value="Genomic_DNA"/>
</dbReference>
<evidence type="ECO:0000256" key="1">
    <source>
        <dbReference type="SAM" id="MobiDB-lite"/>
    </source>
</evidence>
<dbReference type="AlphaFoldDB" id="A0A1M5W609"/>
<reference evidence="2 3" key="1">
    <citation type="submission" date="2016-11" db="EMBL/GenBank/DDBJ databases">
        <authorList>
            <person name="Jaros S."/>
            <person name="Januszkiewicz K."/>
            <person name="Wedrychowicz H."/>
        </authorList>
    </citation>
    <scope>NUCLEOTIDE SEQUENCE [LARGE SCALE GENOMIC DNA]</scope>
    <source>
        <strain evidence="2 3">GAS138</strain>
    </source>
</reference>
<accession>A0A1M5W609</accession>
<evidence type="ECO:0000313" key="2">
    <source>
        <dbReference type="EMBL" id="SHH82962.1"/>
    </source>
</evidence>
<protein>
    <submittedName>
        <fullName evidence="2">Uncharacterized protein</fullName>
    </submittedName>
</protein>
<sequence length="62" mass="6898">MGHAYPPHSTQEHLDGSPPGCDEDTYDEHSGDVVSLLEENARLRRLVIKLSELILRKVVDGT</sequence>
<proteinExistence type="predicted"/>
<organism evidence="2 3">
    <name type="scientific">Bradyrhizobium erythrophlei</name>
    <dbReference type="NCBI Taxonomy" id="1437360"/>
    <lineage>
        <taxon>Bacteria</taxon>
        <taxon>Pseudomonadati</taxon>
        <taxon>Pseudomonadota</taxon>
        <taxon>Alphaproteobacteria</taxon>
        <taxon>Hyphomicrobiales</taxon>
        <taxon>Nitrobacteraceae</taxon>
        <taxon>Bradyrhizobium</taxon>
    </lineage>
</organism>
<evidence type="ECO:0000313" key="3">
    <source>
        <dbReference type="Proteomes" id="UP000189796"/>
    </source>
</evidence>
<feature type="region of interest" description="Disordered" evidence="1">
    <location>
        <begin position="1"/>
        <end position="28"/>
    </location>
</feature>
<gene>
    <name evidence="2" type="ORF">SAMN05443248_6377</name>
</gene>